<proteinExistence type="predicted"/>
<dbReference type="Proteomes" id="UP000050640">
    <property type="component" value="Unplaced"/>
</dbReference>
<accession>A0A0R3RQ06</accession>
<organism evidence="1 2">
    <name type="scientific">Elaeophora elaphi</name>
    <dbReference type="NCBI Taxonomy" id="1147741"/>
    <lineage>
        <taxon>Eukaryota</taxon>
        <taxon>Metazoa</taxon>
        <taxon>Ecdysozoa</taxon>
        <taxon>Nematoda</taxon>
        <taxon>Chromadorea</taxon>
        <taxon>Rhabditida</taxon>
        <taxon>Spirurina</taxon>
        <taxon>Spiruromorpha</taxon>
        <taxon>Filarioidea</taxon>
        <taxon>Onchocercidae</taxon>
        <taxon>Elaeophora</taxon>
    </lineage>
</organism>
<sequence length="61" mass="7286">MTQLQICDRDLMRFESSREIPEVLKELRDCRASSIQQRAKLPKHREAMLKFHRAFKATNLL</sequence>
<evidence type="ECO:0000313" key="2">
    <source>
        <dbReference type="WBParaSite" id="EEL_0000372001-mRNA-1"/>
    </source>
</evidence>
<evidence type="ECO:0000313" key="1">
    <source>
        <dbReference type="Proteomes" id="UP000050640"/>
    </source>
</evidence>
<reference evidence="2" key="1">
    <citation type="submission" date="2017-02" db="UniProtKB">
        <authorList>
            <consortium name="WormBaseParasite"/>
        </authorList>
    </citation>
    <scope>IDENTIFICATION</scope>
</reference>
<protein>
    <submittedName>
        <fullName evidence="2">FH2 domain-containing protein</fullName>
    </submittedName>
</protein>
<keyword evidence="1" id="KW-1185">Reference proteome</keyword>
<name>A0A0R3RQ06_9BILA</name>
<dbReference type="AlphaFoldDB" id="A0A0R3RQ06"/>
<dbReference type="WBParaSite" id="EEL_0000372001-mRNA-1">
    <property type="protein sequence ID" value="EEL_0000372001-mRNA-1"/>
    <property type="gene ID" value="EEL_0000372001"/>
</dbReference>